<gene>
    <name evidence="1" type="ORF">DPMN_029285</name>
</gene>
<reference evidence="1" key="2">
    <citation type="submission" date="2020-11" db="EMBL/GenBank/DDBJ databases">
        <authorList>
            <person name="McCartney M.A."/>
            <person name="Auch B."/>
            <person name="Kono T."/>
            <person name="Mallez S."/>
            <person name="Becker A."/>
            <person name="Gohl D.M."/>
            <person name="Silverstein K.A.T."/>
            <person name="Koren S."/>
            <person name="Bechman K.B."/>
            <person name="Herman A."/>
            <person name="Abrahante J.E."/>
            <person name="Garbe J."/>
        </authorList>
    </citation>
    <scope>NUCLEOTIDE SEQUENCE</scope>
    <source>
        <strain evidence="1">Duluth1</strain>
        <tissue evidence="1">Whole animal</tissue>
    </source>
</reference>
<proteinExistence type="predicted"/>
<evidence type="ECO:0000313" key="2">
    <source>
        <dbReference type="Proteomes" id="UP000828390"/>
    </source>
</evidence>
<protein>
    <submittedName>
        <fullName evidence="1">Uncharacterized protein</fullName>
    </submittedName>
</protein>
<accession>A0A9D4LYA5</accession>
<dbReference type="Proteomes" id="UP000828390">
    <property type="component" value="Unassembled WGS sequence"/>
</dbReference>
<name>A0A9D4LYA5_DREPO</name>
<evidence type="ECO:0000313" key="1">
    <source>
        <dbReference type="EMBL" id="KAH3866226.1"/>
    </source>
</evidence>
<dbReference type="EMBL" id="JAIWYP010000002">
    <property type="protein sequence ID" value="KAH3866226.1"/>
    <property type="molecule type" value="Genomic_DNA"/>
</dbReference>
<reference evidence="1" key="1">
    <citation type="journal article" date="2019" name="bioRxiv">
        <title>The Genome of the Zebra Mussel, Dreissena polymorpha: A Resource for Invasive Species Research.</title>
        <authorList>
            <person name="McCartney M.A."/>
            <person name="Auch B."/>
            <person name="Kono T."/>
            <person name="Mallez S."/>
            <person name="Zhang Y."/>
            <person name="Obille A."/>
            <person name="Becker A."/>
            <person name="Abrahante J.E."/>
            <person name="Garbe J."/>
            <person name="Badalamenti J.P."/>
            <person name="Herman A."/>
            <person name="Mangelson H."/>
            <person name="Liachko I."/>
            <person name="Sullivan S."/>
            <person name="Sone E.D."/>
            <person name="Koren S."/>
            <person name="Silverstein K.A.T."/>
            <person name="Beckman K.B."/>
            <person name="Gohl D.M."/>
        </authorList>
    </citation>
    <scope>NUCLEOTIDE SEQUENCE</scope>
    <source>
        <strain evidence="1">Duluth1</strain>
        <tissue evidence="1">Whole animal</tissue>
    </source>
</reference>
<dbReference type="AlphaFoldDB" id="A0A9D4LYA5"/>
<organism evidence="1 2">
    <name type="scientific">Dreissena polymorpha</name>
    <name type="common">Zebra mussel</name>
    <name type="synonym">Mytilus polymorpha</name>
    <dbReference type="NCBI Taxonomy" id="45954"/>
    <lineage>
        <taxon>Eukaryota</taxon>
        <taxon>Metazoa</taxon>
        <taxon>Spiralia</taxon>
        <taxon>Lophotrochozoa</taxon>
        <taxon>Mollusca</taxon>
        <taxon>Bivalvia</taxon>
        <taxon>Autobranchia</taxon>
        <taxon>Heteroconchia</taxon>
        <taxon>Euheterodonta</taxon>
        <taxon>Imparidentia</taxon>
        <taxon>Neoheterodontei</taxon>
        <taxon>Myida</taxon>
        <taxon>Dreissenoidea</taxon>
        <taxon>Dreissenidae</taxon>
        <taxon>Dreissena</taxon>
    </lineage>
</organism>
<comment type="caution">
    <text evidence="1">The sequence shown here is derived from an EMBL/GenBank/DDBJ whole genome shotgun (WGS) entry which is preliminary data.</text>
</comment>
<keyword evidence="2" id="KW-1185">Reference proteome</keyword>
<sequence>MQLLTPLDARRTTHDDEKAIKKLTMSTLCSVNTLAEKCPAPGGHVLQATETIFECVQDIIRPNLLKKFHDYQTINMASRVLTRKYATPSYIIGTNRLTKFHNDRTINVAARVLISHIRKNAPPPVDHVFKATKTIFELIQDSIGTTLLTTFHENRKIIVASRVKNVPPPGGHVFQPTGIIFELV</sequence>